<feature type="compositionally biased region" description="Polar residues" evidence="1">
    <location>
        <begin position="65"/>
        <end position="75"/>
    </location>
</feature>
<evidence type="ECO:0000313" key="2">
    <source>
        <dbReference type="EMBL" id="KAF3326335.1"/>
    </source>
</evidence>
<comment type="caution">
    <text evidence="2">The sequence shown here is derived from an EMBL/GenBank/DDBJ whole genome shotgun (WGS) entry which is preliminary data.</text>
</comment>
<proteinExistence type="predicted"/>
<reference evidence="2" key="1">
    <citation type="submission" date="2020-01" db="EMBL/GenBank/DDBJ databases">
        <title>Genome sequence of Kobresia littledalei, the first chromosome-level genome in the family Cyperaceae.</title>
        <authorList>
            <person name="Qu G."/>
        </authorList>
    </citation>
    <scope>NUCLEOTIDE SEQUENCE</scope>
    <source>
        <strain evidence="2">C.B.Clarke</strain>
        <tissue evidence="2">Leaf</tissue>
    </source>
</reference>
<feature type="compositionally biased region" description="Polar residues" evidence="1">
    <location>
        <begin position="45"/>
        <end position="55"/>
    </location>
</feature>
<dbReference type="EMBL" id="SWLB01000018">
    <property type="protein sequence ID" value="KAF3326335.1"/>
    <property type="molecule type" value="Genomic_DNA"/>
</dbReference>
<organism evidence="2 3">
    <name type="scientific">Carex littledalei</name>
    <dbReference type="NCBI Taxonomy" id="544730"/>
    <lineage>
        <taxon>Eukaryota</taxon>
        <taxon>Viridiplantae</taxon>
        <taxon>Streptophyta</taxon>
        <taxon>Embryophyta</taxon>
        <taxon>Tracheophyta</taxon>
        <taxon>Spermatophyta</taxon>
        <taxon>Magnoliopsida</taxon>
        <taxon>Liliopsida</taxon>
        <taxon>Poales</taxon>
        <taxon>Cyperaceae</taxon>
        <taxon>Cyperoideae</taxon>
        <taxon>Cariceae</taxon>
        <taxon>Carex</taxon>
        <taxon>Carex subgen. Euthyceras</taxon>
    </lineage>
</organism>
<keyword evidence="3" id="KW-1185">Reference proteome</keyword>
<protein>
    <submittedName>
        <fullName evidence="2">Uncharacterized protein</fullName>
    </submittedName>
</protein>
<sequence>MENGRYEWRDEERDADQESMHVLYKIPPGDGPYARAKHLQRKSTLESPNSPSPITLVQEVDSDLDWSQQSRIARA</sequence>
<dbReference type="AlphaFoldDB" id="A0A833QH23"/>
<feature type="region of interest" description="Disordered" evidence="1">
    <location>
        <begin position="26"/>
        <end position="75"/>
    </location>
</feature>
<name>A0A833QH23_9POAL</name>
<evidence type="ECO:0000313" key="3">
    <source>
        <dbReference type="Proteomes" id="UP000623129"/>
    </source>
</evidence>
<evidence type="ECO:0000256" key="1">
    <source>
        <dbReference type="SAM" id="MobiDB-lite"/>
    </source>
</evidence>
<dbReference type="Proteomes" id="UP000623129">
    <property type="component" value="Unassembled WGS sequence"/>
</dbReference>
<accession>A0A833QH23</accession>
<gene>
    <name evidence="2" type="ORF">FCM35_KLT07965</name>
</gene>